<dbReference type="GeneID" id="17310597"/>
<accession>L1JZQ8</accession>
<dbReference type="OrthoDB" id="118550at2759"/>
<sequence>MLVDDAIASLFPHDVHPAFEDAQIAKALVDHYFSCEQECGLDHLLWCEGEQLNEKDASHPASERGSDDSDEVSSVVSMPEKKFANKPSKVGKKRQPKIQGTTQKRWSKDEHERFLEGLNLYCPYAGLSRGADGRVFVGLGPGIAQAIACMVGTRTELQVRSHAQKYFLKNNVSI</sequence>
<name>L1JZQ8_GUITC</name>
<dbReference type="PaxDb" id="55529-EKX53608"/>
<dbReference type="EnsemblProtists" id="EKX53608">
    <property type="protein sequence ID" value="EKX53608"/>
    <property type="gene ID" value="GUITHDRAFT_100592"/>
</dbReference>
<dbReference type="RefSeq" id="XP_005840588.1">
    <property type="nucleotide sequence ID" value="XM_005840531.1"/>
</dbReference>
<reference evidence="3 5" key="1">
    <citation type="journal article" date="2012" name="Nature">
        <title>Algal genomes reveal evolutionary mosaicism and the fate of nucleomorphs.</title>
        <authorList>
            <consortium name="DOE Joint Genome Institute"/>
            <person name="Curtis B.A."/>
            <person name="Tanifuji G."/>
            <person name="Burki F."/>
            <person name="Gruber A."/>
            <person name="Irimia M."/>
            <person name="Maruyama S."/>
            <person name="Arias M.C."/>
            <person name="Ball S.G."/>
            <person name="Gile G.H."/>
            <person name="Hirakawa Y."/>
            <person name="Hopkins J.F."/>
            <person name="Kuo A."/>
            <person name="Rensing S.A."/>
            <person name="Schmutz J."/>
            <person name="Symeonidi A."/>
            <person name="Elias M."/>
            <person name="Eveleigh R.J."/>
            <person name="Herman E.K."/>
            <person name="Klute M.J."/>
            <person name="Nakayama T."/>
            <person name="Obornik M."/>
            <person name="Reyes-Prieto A."/>
            <person name="Armbrust E.V."/>
            <person name="Aves S.J."/>
            <person name="Beiko R.G."/>
            <person name="Coutinho P."/>
            <person name="Dacks J.B."/>
            <person name="Durnford D.G."/>
            <person name="Fast N.M."/>
            <person name="Green B.R."/>
            <person name="Grisdale C.J."/>
            <person name="Hempel F."/>
            <person name="Henrissat B."/>
            <person name="Hoppner M.P."/>
            <person name="Ishida K."/>
            <person name="Kim E."/>
            <person name="Koreny L."/>
            <person name="Kroth P.G."/>
            <person name="Liu Y."/>
            <person name="Malik S.B."/>
            <person name="Maier U.G."/>
            <person name="McRose D."/>
            <person name="Mock T."/>
            <person name="Neilson J.A."/>
            <person name="Onodera N.T."/>
            <person name="Poole A.M."/>
            <person name="Pritham E.J."/>
            <person name="Richards T.A."/>
            <person name="Rocap G."/>
            <person name="Roy S.W."/>
            <person name="Sarai C."/>
            <person name="Schaack S."/>
            <person name="Shirato S."/>
            <person name="Slamovits C.H."/>
            <person name="Spencer D.F."/>
            <person name="Suzuki S."/>
            <person name="Worden A.Z."/>
            <person name="Zauner S."/>
            <person name="Barry K."/>
            <person name="Bell C."/>
            <person name="Bharti A.K."/>
            <person name="Crow J.A."/>
            <person name="Grimwood J."/>
            <person name="Kramer R."/>
            <person name="Lindquist E."/>
            <person name="Lucas S."/>
            <person name="Salamov A."/>
            <person name="McFadden G.I."/>
            <person name="Lane C.E."/>
            <person name="Keeling P.J."/>
            <person name="Gray M.W."/>
            <person name="Grigoriev I.V."/>
            <person name="Archibald J.M."/>
        </authorList>
    </citation>
    <scope>NUCLEOTIDE SEQUENCE</scope>
    <source>
        <strain evidence="3 5">CCMP2712</strain>
    </source>
</reference>
<protein>
    <submittedName>
        <fullName evidence="3 4">Uncharacterized protein</fullName>
    </submittedName>
</protein>
<organism evidence="3">
    <name type="scientific">Guillardia theta (strain CCMP2712)</name>
    <name type="common">Cryptophyte</name>
    <dbReference type="NCBI Taxonomy" id="905079"/>
    <lineage>
        <taxon>Eukaryota</taxon>
        <taxon>Cryptophyceae</taxon>
        <taxon>Pyrenomonadales</taxon>
        <taxon>Geminigeraceae</taxon>
        <taxon>Guillardia</taxon>
    </lineage>
</organism>
<dbReference type="HOGENOM" id="CLU_123601_0_0_1"/>
<dbReference type="InterPro" id="IPR001005">
    <property type="entry name" value="SANT/Myb"/>
</dbReference>
<evidence type="ECO:0000256" key="1">
    <source>
        <dbReference type="ARBA" id="ARBA00023242"/>
    </source>
</evidence>
<keyword evidence="5" id="KW-1185">Reference proteome</keyword>
<dbReference type="SUPFAM" id="SSF46689">
    <property type="entry name" value="Homeodomain-like"/>
    <property type="match status" value="1"/>
</dbReference>
<evidence type="ECO:0000313" key="5">
    <source>
        <dbReference type="Proteomes" id="UP000011087"/>
    </source>
</evidence>
<dbReference type="AlphaFoldDB" id="L1JZQ8"/>
<dbReference type="InterPro" id="IPR009057">
    <property type="entry name" value="Homeodomain-like_sf"/>
</dbReference>
<dbReference type="PANTHER" id="PTHR12802">
    <property type="entry name" value="SWI/SNF COMPLEX-RELATED"/>
    <property type="match status" value="1"/>
</dbReference>
<keyword evidence="1" id="KW-0539">Nucleus</keyword>
<evidence type="ECO:0000313" key="4">
    <source>
        <dbReference type="EnsemblProtists" id="EKX53608"/>
    </source>
</evidence>
<evidence type="ECO:0000313" key="3">
    <source>
        <dbReference type="EMBL" id="EKX53608.1"/>
    </source>
</evidence>
<dbReference type="Proteomes" id="UP000011087">
    <property type="component" value="Unassembled WGS sequence"/>
</dbReference>
<dbReference type="STRING" id="905079.L1JZQ8"/>
<feature type="region of interest" description="Disordered" evidence="2">
    <location>
        <begin position="56"/>
        <end position="106"/>
    </location>
</feature>
<reference evidence="4" key="3">
    <citation type="submission" date="2015-06" db="UniProtKB">
        <authorList>
            <consortium name="EnsemblProtists"/>
        </authorList>
    </citation>
    <scope>IDENTIFICATION</scope>
</reference>
<evidence type="ECO:0000256" key="2">
    <source>
        <dbReference type="SAM" id="MobiDB-lite"/>
    </source>
</evidence>
<dbReference type="eggNOG" id="KOG0724">
    <property type="taxonomic scope" value="Eukaryota"/>
</dbReference>
<gene>
    <name evidence="3" type="ORF">GUITHDRAFT_100592</name>
</gene>
<dbReference type="EMBL" id="JH992969">
    <property type="protein sequence ID" value="EKX53608.1"/>
    <property type="molecule type" value="Genomic_DNA"/>
</dbReference>
<dbReference type="CDD" id="cd00167">
    <property type="entry name" value="SANT"/>
    <property type="match status" value="1"/>
</dbReference>
<feature type="compositionally biased region" description="Basic and acidic residues" evidence="2">
    <location>
        <begin position="56"/>
        <end position="67"/>
    </location>
</feature>
<reference evidence="5" key="2">
    <citation type="submission" date="2012-11" db="EMBL/GenBank/DDBJ databases">
        <authorList>
            <person name="Kuo A."/>
            <person name="Curtis B.A."/>
            <person name="Tanifuji G."/>
            <person name="Burki F."/>
            <person name="Gruber A."/>
            <person name="Irimia M."/>
            <person name="Maruyama S."/>
            <person name="Arias M.C."/>
            <person name="Ball S.G."/>
            <person name="Gile G.H."/>
            <person name="Hirakawa Y."/>
            <person name="Hopkins J.F."/>
            <person name="Rensing S.A."/>
            <person name="Schmutz J."/>
            <person name="Symeonidi A."/>
            <person name="Elias M."/>
            <person name="Eveleigh R.J."/>
            <person name="Herman E.K."/>
            <person name="Klute M.J."/>
            <person name="Nakayama T."/>
            <person name="Obornik M."/>
            <person name="Reyes-Prieto A."/>
            <person name="Armbrust E.V."/>
            <person name="Aves S.J."/>
            <person name="Beiko R.G."/>
            <person name="Coutinho P."/>
            <person name="Dacks J.B."/>
            <person name="Durnford D.G."/>
            <person name="Fast N.M."/>
            <person name="Green B.R."/>
            <person name="Grisdale C."/>
            <person name="Hempe F."/>
            <person name="Henrissat B."/>
            <person name="Hoppner M.P."/>
            <person name="Ishida K.-I."/>
            <person name="Kim E."/>
            <person name="Koreny L."/>
            <person name="Kroth P.G."/>
            <person name="Liu Y."/>
            <person name="Malik S.-B."/>
            <person name="Maier U.G."/>
            <person name="McRose D."/>
            <person name="Mock T."/>
            <person name="Neilson J.A."/>
            <person name="Onodera N.T."/>
            <person name="Poole A.M."/>
            <person name="Pritham E.J."/>
            <person name="Richards T.A."/>
            <person name="Rocap G."/>
            <person name="Roy S.W."/>
            <person name="Sarai C."/>
            <person name="Schaack S."/>
            <person name="Shirato S."/>
            <person name="Slamovits C.H."/>
            <person name="Spencer D.F."/>
            <person name="Suzuki S."/>
            <person name="Worden A.Z."/>
            <person name="Zauner S."/>
            <person name="Barry K."/>
            <person name="Bell C."/>
            <person name="Bharti A.K."/>
            <person name="Crow J.A."/>
            <person name="Grimwood J."/>
            <person name="Kramer R."/>
            <person name="Lindquist E."/>
            <person name="Lucas S."/>
            <person name="Salamov A."/>
            <person name="McFadden G.I."/>
            <person name="Lane C.E."/>
            <person name="Keeling P.J."/>
            <person name="Gray M.W."/>
            <person name="Grigoriev I.V."/>
            <person name="Archibald J.M."/>
        </authorList>
    </citation>
    <scope>NUCLEOTIDE SEQUENCE</scope>
    <source>
        <strain evidence="5">CCMP2712</strain>
    </source>
</reference>
<dbReference type="Gene3D" id="1.10.10.60">
    <property type="entry name" value="Homeodomain-like"/>
    <property type="match status" value="1"/>
</dbReference>
<proteinExistence type="predicted"/>
<dbReference type="KEGG" id="gtt:GUITHDRAFT_100592"/>